<evidence type="ECO:0000313" key="12">
    <source>
        <dbReference type="Proteomes" id="UP000243052"/>
    </source>
</evidence>
<dbReference type="GO" id="GO:0006862">
    <property type="term" value="P:nucleotide transport"/>
    <property type="evidence" value="ECO:0007669"/>
    <property type="project" value="InterPro"/>
</dbReference>
<evidence type="ECO:0000256" key="8">
    <source>
        <dbReference type="PROSITE-ProRule" id="PRU00282"/>
    </source>
</evidence>
<dbReference type="GO" id="GO:0016020">
    <property type="term" value="C:membrane"/>
    <property type="evidence" value="ECO:0007669"/>
    <property type="project" value="UniProtKB-SubCell"/>
</dbReference>
<reference evidence="11 12" key="1">
    <citation type="submission" date="2016-01" db="EMBL/GenBank/DDBJ databases">
        <title>Genome sequence of the yeast Holleya sinecauda.</title>
        <authorList>
            <person name="Dietrich F.S."/>
        </authorList>
    </citation>
    <scope>NUCLEOTIDE SEQUENCE [LARGE SCALE GENOMIC DNA]</scope>
    <source>
        <strain evidence="11 12">ATCC 58844</strain>
    </source>
</reference>
<feature type="transmembrane region" description="Helical" evidence="10">
    <location>
        <begin position="211"/>
        <end position="237"/>
    </location>
</feature>
<accession>A0A109UY38</accession>
<protein>
    <submittedName>
        <fullName evidence="11">HCL475Wp</fullName>
    </submittedName>
</protein>
<comment type="subcellular location">
    <subcellularLocation>
        <location evidence="1">Membrane</location>
        <topology evidence="1">Multi-pass membrane protein</topology>
    </subcellularLocation>
</comment>
<dbReference type="GeneID" id="28722890"/>
<feature type="repeat" description="Solcar" evidence="8">
    <location>
        <begin position="113"/>
        <end position="198"/>
    </location>
</feature>
<keyword evidence="7 8" id="KW-0472">Membrane</keyword>
<feature type="transmembrane region" description="Helical" evidence="10">
    <location>
        <begin position="66"/>
        <end position="86"/>
    </location>
</feature>
<dbReference type="Pfam" id="PF00153">
    <property type="entry name" value="Mito_carr"/>
    <property type="match status" value="3"/>
</dbReference>
<dbReference type="Gene3D" id="1.50.40.10">
    <property type="entry name" value="Mitochondrial carrier domain"/>
    <property type="match status" value="2"/>
</dbReference>
<keyword evidence="4 8" id="KW-0812">Transmembrane</keyword>
<dbReference type="AlphaFoldDB" id="A0A109UY38"/>
<dbReference type="STRING" id="45286.A0A109UY38"/>
<evidence type="ECO:0000313" key="11">
    <source>
        <dbReference type="EMBL" id="AMD19676.1"/>
    </source>
</evidence>
<sequence length="295" mass="32580">MSTEVSKVKKEAVAGLTAGTITTVLSHPLDLLKLRIQLSVTKPVGTTYYQLAQDVFKGTGLLKEAYRGLGISLLGNSLAWGLYFGLYRYFKDVALNYCYPGSDTVGGLKDSKLSSSMYLITAGFSGALTSVLTNPVWVVKTRIMATSAKGPYKSTLEGFYRIYRNEGLGAFWKGLVPSLFTVSQGAIYFSLYDTLKFHYLHTSRDNTARKLTAFEIIAITCVSKMLSVTAVYPLVLLKTNLQDLGSKLSIKSLIKTVYSSRGLTGFYRGLFAHLIRAIPSTCVTFFVYENTMHYL</sequence>
<organism evidence="11 12">
    <name type="scientific">Eremothecium sinecaudum</name>
    <dbReference type="NCBI Taxonomy" id="45286"/>
    <lineage>
        <taxon>Eukaryota</taxon>
        <taxon>Fungi</taxon>
        <taxon>Dikarya</taxon>
        <taxon>Ascomycota</taxon>
        <taxon>Saccharomycotina</taxon>
        <taxon>Saccharomycetes</taxon>
        <taxon>Saccharomycetales</taxon>
        <taxon>Saccharomycetaceae</taxon>
        <taxon>Eremothecium</taxon>
    </lineage>
</organism>
<feature type="transmembrane region" description="Helical" evidence="10">
    <location>
        <begin position="117"/>
        <end position="139"/>
    </location>
</feature>
<gene>
    <name evidence="11" type="ORF">AW171_hschr31526</name>
</gene>
<comment type="similarity">
    <text evidence="2 9">Belongs to the mitochondrial carrier (TC 2.A.29) family.</text>
</comment>
<dbReference type="RefSeq" id="XP_017986672.1">
    <property type="nucleotide sequence ID" value="XM_018131440.1"/>
</dbReference>
<dbReference type="InterPro" id="IPR044712">
    <property type="entry name" value="SLC25A32-like"/>
</dbReference>
<evidence type="ECO:0000256" key="4">
    <source>
        <dbReference type="ARBA" id="ARBA00022692"/>
    </source>
</evidence>
<dbReference type="InterPro" id="IPR023395">
    <property type="entry name" value="MCP_dom_sf"/>
</dbReference>
<keyword evidence="3 9" id="KW-0813">Transport</keyword>
<dbReference type="SUPFAM" id="SSF103506">
    <property type="entry name" value="Mitochondrial carrier"/>
    <property type="match status" value="1"/>
</dbReference>
<keyword evidence="5" id="KW-0677">Repeat</keyword>
<dbReference type="GO" id="GO:0055085">
    <property type="term" value="P:transmembrane transport"/>
    <property type="evidence" value="ECO:0007669"/>
    <property type="project" value="InterPro"/>
</dbReference>
<dbReference type="InterPro" id="IPR018108">
    <property type="entry name" value="MCP_transmembrane"/>
</dbReference>
<evidence type="ECO:0000256" key="6">
    <source>
        <dbReference type="ARBA" id="ARBA00022989"/>
    </source>
</evidence>
<evidence type="ECO:0000256" key="9">
    <source>
        <dbReference type="RuleBase" id="RU000488"/>
    </source>
</evidence>
<dbReference type="EMBL" id="CP014243">
    <property type="protein sequence ID" value="AMD19676.1"/>
    <property type="molecule type" value="Genomic_DNA"/>
</dbReference>
<dbReference type="PANTHER" id="PTHR45683">
    <property type="entry name" value="MITOCHONDRIAL NICOTINAMIDE ADENINE DINUCLEOTIDE TRANSPORTER 1-RELATED-RELATED"/>
    <property type="match status" value="1"/>
</dbReference>
<evidence type="ECO:0000256" key="1">
    <source>
        <dbReference type="ARBA" id="ARBA00004141"/>
    </source>
</evidence>
<name>A0A109UY38_9SACH</name>
<dbReference type="OrthoDB" id="428293at2759"/>
<dbReference type="PROSITE" id="PS50920">
    <property type="entry name" value="SOLCAR"/>
    <property type="match status" value="3"/>
</dbReference>
<feature type="repeat" description="Solcar" evidence="8">
    <location>
        <begin position="211"/>
        <end position="294"/>
    </location>
</feature>
<feature type="repeat" description="Solcar" evidence="8">
    <location>
        <begin position="6"/>
        <end position="93"/>
    </location>
</feature>
<keyword evidence="12" id="KW-1185">Reference proteome</keyword>
<evidence type="ECO:0000256" key="2">
    <source>
        <dbReference type="ARBA" id="ARBA00006375"/>
    </source>
</evidence>
<keyword evidence="6 10" id="KW-1133">Transmembrane helix</keyword>
<evidence type="ECO:0000256" key="10">
    <source>
        <dbReference type="SAM" id="Phobius"/>
    </source>
</evidence>
<evidence type="ECO:0000256" key="5">
    <source>
        <dbReference type="ARBA" id="ARBA00022737"/>
    </source>
</evidence>
<evidence type="ECO:0000256" key="7">
    <source>
        <dbReference type="ARBA" id="ARBA00023136"/>
    </source>
</evidence>
<dbReference type="Proteomes" id="UP000243052">
    <property type="component" value="Chromosome iii"/>
</dbReference>
<evidence type="ECO:0000256" key="3">
    <source>
        <dbReference type="ARBA" id="ARBA00022448"/>
    </source>
</evidence>
<proteinExistence type="inferred from homology"/>